<dbReference type="PANTHER" id="PTHR21327">
    <property type="entry name" value="GTP CYCLOHYDROLASE II-RELATED"/>
    <property type="match status" value="1"/>
</dbReference>
<organism evidence="16 17">
    <name type="scientific">Croceibacterium xixiisoli</name>
    <dbReference type="NCBI Taxonomy" id="1476466"/>
    <lineage>
        <taxon>Bacteria</taxon>
        <taxon>Pseudomonadati</taxon>
        <taxon>Pseudomonadota</taxon>
        <taxon>Alphaproteobacteria</taxon>
        <taxon>Sphingomonadales</taxon>
        <taxon>Erythrobacteraceae</taxon>
        <taxon>Croceibacterium</taxon>
    </lineage>
</organism>
<evidence type="ECO:0000313" key="16">
    <source>
        <dbReference type="EMBL" id="MXP00860.1"/>
    </source>
</evidence>
<dbReference type="InterPro" id="IPR036144">
    <property type="entry name" value="RibA-like_sf"/>
</dbReference>
<dbReference type="EMBL" id="WTYJ01000005">
    <property type="protein sequence ID" value="MXP00860.1"/>
    <property type="molecule type" value="Genomic_DNA"/>
</dbReference>
<dbReference type="GO" id="GO:0000287">
    <property type="term" value="F:magnesium ion binding"/>
    <property type="evidence" value="ECO:0007669"/>
    <property type="project" value="UniProtKB-UniRule"/>
</dbReference>
<dbReference type="OrthoDB" id="9793111at2"/>
<evidence type="ECO:0000256" key="7">
    <source>
        <dbReference type="ARBA" id="ARBA00012153"/>
    </source>
</evidence>
<dbReference type="NCBIfam" id="TIGR00506">
    <property type="entry name" value="ribB"/>
    <property type="match status" value="1"/>
</dbReference>
<gene>
    <name evidence="14 16" type="primary">ribB</name>
    <name evidence="16" type="ORF">GRI97_17870</name>
</gene>
<dbReference type="AlphaFoldDB" id="A0A6I4U0J6"/>
<feature type="binding site" evidence="14">
    <location>
        <position position="94"/>
    </location>
    <ligand>
        <name>D-ribulose 5-phosphate</name>
        <dbReference type="ChEBI" id="CHEBI:58121"/>
    </ligand>
</feature>
<evidence type="ECO:0000313" key="17">
    <source>
        <dbReference type="Proteomes" id="UP000469430"/>
    </source>
</evidence>
<comment type="similarity">
    <text evidence="6">In the C-terminal section; belongs to the GTP cyclohydrolase II family.</text>
</comment>
<evidence type="ECO:0000256" key="5">
    <source>
        <dbReference type="ARBA" id="ARBA00005520"/>
    </source>
</evidence>
<feature type="binding site" evidence="14">
    <location>
        <begin position="202"/>
        <end position="206"/>
    </location>
    <ligand>
        <name>D-ribulose 5-phosphate</name>
        <dbReference type="ChEBI" id="CHEBI:58121"/>
    </ligand>
</feature>
<dbReference type="GO" id="GO:0003935">
    <property type="term" value="F:GTP cyclohydrolase II activity"/>
    <property type="evidence" value="ECO:0007669"/>
    <property type="project" value="TreeGrafter"/>
</dbReference>
<dbReference type="SUPFAM" id="SSF142695">
    <property type="entry name" value="RibA-like"/>
    <property type="match status" value="1"/>
</dbReference>
<evidence type="ECO:0000256" key="10">
    <source>
        <dbReference type="ARBA" id="ARBA00022723"/>
    </source>
</evidence>
<name>A0A6I4U0J6_9SPHN</name>
<dbReference type="Gene3D" id="3.40.50.10990">
    <property type="entry name" value="GTP cyclohydrolase II"/>
    <property type="match status" value="1"/>
</dbReference>
<evidence type="ECO:0000256" key="2">
    <source>
        <dbReference type="ARBA" id="ARBA00001936"/>
    </source>
</evidence>
<proteinExistence type="inferred from homology"/>
<dbReference type="UniPathway" id="UPA00275">
    <property type="reaction ID" value="UER00399"/>
</dbReference>
<comment type="similarity">
    <text evidence="14">Belongs to the DHBP synthase family.</text>
</comment>
<feature type="domain" description="GTP cyclohydrolase II" evidence="15">
    <location>
        <begin position="270"/>
        <end position="426"/>
    </location>
</feature>
<evidence type="ECO:0000256" key="9">
    <source>
        <dbReference type="ARBA" id="ARBA00022619"/>
    </source>
</evidence>
<feature type="binding site" evidence="14">
    <location>
        <position position="205"/>
    </location>
    <ligand>
        <name>Mg(2+)</name>
        <dbReference type="ChEBI" id="CHEBI:18420"/>
        <label>2</label>
    </ligand>
</feature>
<dbReference type="FunFam" id="3.90.870.10:FF:000001">
    <property type="entry name" value="Riboflavin biosynthesis protein RibBA"/>
    <property type="match status" value="1"/>
</dbReference>
<dbReference type="PANTHER" id="PTHR21327:SF34">
    <property type="entry name" value="3,4-DIHYDROXY-2-BUTANONE 4-PHOSPHATE SYNTHASE"/>
    <property type="match status" value="1"/>
</dbReference>
<keyword evidence="11 14" id="KW-0460">Magnesium</keyword>
<dbReference type="HAMAP" id="MF_00180">
    <property type="entry name" value="RibB"/>
    <property type="match status" value="1"/>
</dbReference>
<dbReference type="GO" id="GO:0008686">
    <property type="term" value="F:3,4-dihydroxy-2-butanone-4-phosphate synthase activity"/>
    <property type="evidence" value="ECO:0007669"/>
    <property type="project" value="UniProtKB-UniRule"/>
</dbReference>
<evidence type="ECO:0000256" key="1">
    <source>
        <dbReference type="ARBA" id="ARBA00000141"/>
    </source>
</evidence>
<accession>A0A6I4U0J6</accession>
<evidence type="ECO:0000256" key="4">
    <source>
        <dbReference type="ARBA" id="ARBA00004904"/>
    </source>
</evidence>
<dbReference type="InterPro" id="IPR032677">
    <property type="entry name" value="GTP_cyclohydro_II"/>
</dbReference>
<comment type="cofactor">
    <cofactor evidence="2">
        <name>Mn(2+)</name>
        <dbReference type="ChEBI" id="CHEBI:29035"/>
    </cofactor>
</comment>
<dbReference type="GO" id="GO:0005829">
    <property type="term" value="C:cytosol"/>
    <property type="evidence" value="ECO:0007669"/>
    <property type="project" value="TreeGrafter"/>
</dbReference>
<comment type="catalytic activity">
    <reaction evidence="1 14">
        <text>D-ribulose 5-phosphate = (2S)-2-hydroxy-3-oxobutyl phosphate + formate + H(+)</text>
        <dbReference type="Rhea" id="RHEA:18457"/>
        <dbReference type="ChEBI" id="CHEBI:15378"/>
        <dbReference type="ChEBI" id="CHEBI:15740"/>
        <dbReference type="ChEBI" id="CHEBI:58121"/>
        <dbReference type="ChEBI" id="CHEBI:58830"/>
        <dbReference type="EC" id="4.1.99.12"/>
    </reaction>
</comment>
<dbReference type="SUPFAM" id="SSF55821">
    <property type="entry name" value="YrdC/RibB"/>
    <property type="match status" value="1"/>
</dbReference>
<evidence type="ECO:0000256" key="13">
    <source>
        <dbReference type="ARBA" id="ARBA00023239"/>
    </source>
</evidence>
<keyword evidence="10 14" id="KW-0479">Metal-binding</keyword>
<keyword evidence="13 14" id="KW-0456">Lyase</keyword>
<keyword evidence="9 14" id="KW-0686">Riboflavin biosynthesis</keyword>
<dbReference type="InterPro" id="IPR017945">
    <property type="entry name" value="DHBP_synth_RibB-like_a/b_dom"/>
</dbReference>
<dbReference type="EC" id="4.1.99.12" evidence="7 14"/>
<keyword evidence="12 14" id="KW-0464">Manganese</keyword>
<evidence type="ECO:0000256" key="11">
    <source>
        <dbReference type="ARBA" id="ARBA00022842"/>
    </source>
</evidence>
<comment type="similarity">
    <text evidence="5">In the N-terminal section; belongs to the DHBP synthase family.</text>
</comment>
<dbReference type="Gene3D" id="3.90.870.10">
    <property type="entry name" value="DHBP synthase"/>
    <property type="match status" value="1"/>
</dbReference>
<feature type="site" description="Essential for catalytic activity" evidence="14">
    <location>
        <position position="188"/>
    </location>
</feature>
<comment type="cofactor">
    <cofactor evidence="14">
        <name>Mg(2+)</name>
        <dbReference type="ChEBI" id="CHEBI:18420"/>
    </cofactor>
    <cofactor evidence="14">
        <name>Mn(2+)</name>
        <dbReference type="ChEBI" id="CHEBI:29035"/>
    </cofactor>
    <text evidence="14">Binds 2 divalent metal cations per subunit. Magnesium or manganese.</text>
</comment>
<evidence type="ECO:0000256" key="12">
    <source>
        <dbReference type="ARBA" id="ARBA00023211"/>
    </source>
</evidence>
<comment type="caution">
    <text evidence="16">The sequence shown here is derived from an EMBL/GenBank/DDBJ whole genome shotgun (WGS) entry which is preliminary data.</text>
</comment>
<comment type="function">
    <text evidence="3 14">Catalyzes the conversion of D-ribulose 5-phosphate to formate and 3,4-dihydroxy-2-butanone 4-phosphate.</text>
</comment>
<dbReference type="GO" id="GO:0009231">
    <property type="term" value="P:riboflavin biosynthetic process"/>
    <property type="evidence" value="ECO:0007669"/>
    <property type="project" value="UniProtKB-UniRule"/>
</dbReference>
<feature type="binding site" evidence="14">
    <location>
        <position position="90"/>
    </location>
    <ligand>
        <name>Mg(2+)</name>
        <dbReference type="ChEBI" id="CHEBI:18420"/>
        <label>1</label>
    </ligand>
</feature>
<keyword evidence="17" id="KW-1185">Reference proteome</keyword>
<dbReference type="Pfam" id="PF00925">
    <property type="entry name" value="GTP_cyclohydro2"/>
    <property type="match status" value="1"/>
</dbReference>
<dbReference type="Pfam" id="PF00926">
    <property type="entry name" value="DHBP_synthase"/>
    <property type="match status" value="1"/>
</dbReference>
<dbReference type="GO" id="GO:0030145">
    <property type="term" value="F:manganese ion binding"/>
    <property type="evidence" value="ECO:0007669"/>
    <property type="project" value="UniProtKB-UniRule"/>
</dbReference>
<dbReference type="RefSeq" id="WP_161392598.1">
    <property type="nucleotide sequence ID" value="NZ_JBHSCP010000001.1"/>
</dbReference>
<evidence type="ECO:0000259" key="15">
    <source>
        <dbReference type="Pfam" id="PF00925"/>
    </source>
</evidence>
<protein>
    <recommendedName>
        <fullName evidence="8 14">3,4-dihydroxy-2-butanone 4-phosphate synthase</fullName>
        <shortName evidence="14">DHBP synthase</shortName>
        <ecNumber evidence="7 14">4.1.99.12</ecNumber>
    </recommendedName>
</protein>
<feature type="binding site" evidence="14">
    <location>
        <begin position="89"/>
        <end position="90"/>
    </location>
    <ligand>
        <name>D-ribulose 5-phosphate</name>
        <dbReference type="ChEBI" id="CHEBI:58121"/>
    </ligand>
</feature>
<reference evidence="16 17" key="1">
    <citation type="submission" date="2019-12" db="EMBL/GenBank/DDBJ databases">
        <title>Genomic-based taxomic classification of the family Erythrobacteraceae.</title>
        <authorList>
            <person name="Xu L."/>
        </authorList>
    </citation>
    <scope>NUCLEOTIDE SEQUENCE [LARGE SCALE GENOMIC DNA]</scope>
    <source>
        <strain evidence="16 17">S36</strain>
    </source>
</reference>
<evidence type="ECO:0000256" key="3">
    <source>
        <dbReference type="ARBA" id="ARBA00002284"/>
    </source>
</evidence>
<feature type="binding site" evidence="14">
    <location>
        <position position="90"/>
    </location>
    <ligand>
        <name>Mg(2+)</name>
        <dbReference type="ChEBI" id="CHEBI:18420"/>
        <label>2</label>
    </ligand>
</feature>
<comment type="subunit">
    <text evidence="14">Homodimer.</text>
</comment>
<evidence type="ECO:0000256" key="6">
    <source>
        <dbReference type="ARBA" id="ARBA00008976"/>
    </source>
</evidence>
<dbReference type="Proteomes" id="UP000469430">
    <property type="component" value="Unassembled WGS sequence"/>
</dbReference>
<dbReference type="InterPro" id="IPR000422">
    <property type="entry name" value="DHBP_synthase_RibB"/>
</dbReference>
<dbReference type="PIRSF" id="PIRSF001259">
    <property type="entry name" value="RibA"/>
    <property type="match status" value="1"/>
</dbReference>
<comment type="pathway">
    <text evidence="4 14">Cofactor biosynthesis; riboflavin biosynthesis; 2-hydroxy-3-oxobutyl phosphate from D-ribulose 5-phosphate: step 1/1.</text>
</comment>
<feature type="site" description="Essential for catalytic activity" evidence="14">
    <location>
        <position position="226"/>
    </location>
</feature>
<sequence>MTPSIIDRVRAIVSEGTMTRAGLARAAGLHANTLRECTETGWNPTAETLGKLERFLAENDESPVLVPIEEIIDEARNGRMYILVDDEDRENEGDLIIPAQMATPDAINFMATHGRGLICLALTRDRVDTLSLELMSRKNGTRHETAFTISIEAREGVTTGISAGDRARTISVAIDAGKGAEDIVTPGHVFPLVAREGGVLVRAGHTEASVDISRLAGLNPSGVICEIMEEDGSMARLDGLIRFARKHGLKIGTIRDLIAYRRKHDHLVEKRAEARFASRWGGDWTAISFWNKATKGETMALVKGRIDPEKPTLVRMHALSLFDDVFGNDTERNGLLEGAMRIIGEEGRGVVVLLNRASPSGPSSAIRRLAREAPVDDGQEPSEQRDYGVGAQILAELGVHHMELLTNTRHSLVGLEGYGLSIIGERPITPEGAE</sequence>
<evidence type="ECO:0000256" key="14">
    <source>
        <dbReference type="HAMAP-Rule" id="MF_00180"/>
    </source>
</evidence>
<evidence type="ECO:0000256" key="8">
    <source>
        <dbReference type="ARBA" id="ARBA00018836"/>
    </source>
</evidence>